<dbReference type="InterPro" id="IPR015917">
    <property type="entry name" value="Pept_C14A"/>
</dbReference>
<dbReference type="InterPro" id="IPR029030">
    <property type="entry name" value="Caspase-like_dom_sf"/>
</dbReference>
<dbReference type="GO" id="GO:0004197">
    <property type="term" value="F:cysteine-type endopeptidase activity"/>
    <property type="evidence" value="ECO:0007669"/>
    <property type="project" value="InterPro"/>
</dbReference>
<accession>A0A0A9X8X4</accession>
<dbReference type="EMBL" id="GBRD01009874">
    <property type="protein sequence ID" value="JAG55950.1"/>
    <property type="molecule type" value="Transcribed_RNA"/>
</dbReference>
<dbReference type="PROSITE" id="PS50208">
    <property type="entry name" value="CASPASE_P20"/>
    <property type="match status" value="1"/>
</dbReference>
<dbReference type="PANTHER" id="PTHR22576">
    <property type="entry name" value="MUCOSA ASSOCIATED LYMPHOID TISSUE LYMPHOMA TRANSLOCATION PROTEIN 1/PARACASPASE"/>
    <property type="match status" value="1"/>
</dbReference>
<reference evidence="5" key="2">
    <citation type="submission" date="2014-07" db="EMBL/GenBank/DDBJ databases">
        <authorList>
            <person name="Hull J."/>
        </authorList>
    </citation>
    <scope>NUCLEOTIDE SEQUENCE</scope>
</reference>
<dbReference type="InterPro" id="IPR052039">
    <property type="entry name" value="Caspase-related_regulators"/>
</dbReference>
<dbReference type="EMBL" id="GBRD01007913">
    <property type="protein sequence ID" value="JAG57908.1"/>
    <property type="molecule type" value="Transcribed_RNA"/>
</dbReference>
<dbReference type="Gene3D" id="3.40.50.1460">
    <property type="match status" value="1"/>
</dbReference>
<proteinExistence type="inferred from homology"/>
<evidence type="ECO:0000313" key="6">
    <source>
        <dbReference type="EMBL" id="JAG54064.1"/>
    </source>
</evidence>
<evidence type="ECO:0000259" key="4">
    <source>
        <dbReference type="PROSITE" id="PS50208"/>
    </source>
</evidence>
<dbReference type="EMBL" id="GBRD01009872">
    <property type="protein sequence ID" value="JAG55952.1"/>
    <property type="molecule type" value="Transcribed_RNA"/>
</dbReference>
<reference evidence="5" key="1">
    <citation type="journal article" date="2014" name="PLoS ONE">
        <title>Transcriptome-Based Identification of ABC Transporters in the Western Tarnished Plant Bug Lygus hesperus.</title>
        <authorList>
            <person name="Hull J.J."/>
            <person name="Chaney K."/>
            <person name="Geib S.M."/>
            <person name="Fabrick J.A."/>
            <person name="Brent C.S."/>
            <person name="Walsh D."/>
            <person name="Lavine L.C."/>
        </authorList>
    </citation>
    <scope>NUCLEOTIDE SEQUENCE</scope>
</reference>
<sequence length="494" mass="56908">MELRSKTIITLRHKSRFFTRESITLLQNSGTISLPDFISLMFLMCPEQQFSYMYNRIKNLRPTNFPGELNLFDEFCRFPDWERKLKEALERVNNNLALFSLNIRESDLSADDHQYCLNASRVVLYRVFEGLTQKDGEYLVNQMMRLGAPNPEEDLEYLELYFLFWHIKGFLNVDNQEGFEHVAESLRKIGQKCLSYTLGYPEQRYNRFVFHDDFPVEIYPIRDEKNAGLCLIINQVRYGGKETDRDSSLVDVGKLKSLMTSLNFFVIALEDVGAGKLCESIKSNIEEHFSKNHSIFMLVVMAHGEKGYLLCPESNMETVNEHSSPNSTLEQDKTNVVIRSGVAVKDIHNSVLECIVLKDVPKILILNACRGRDFFTAKHYIECLMAADVAKPPVHSQVDFITCYSTLQDFVSLRDKEKGSLFINVFCDVLSKKPDMEMCELFTLVNARLMQPTPAISNGFKVGRQGHELKLANPFEFTSSLTRKLYLKVPKQHN</sequence>
<feature type="domain" description="Caspase family p10" evidence="3">
    <location>
        <begin position="390"/>
        <end position="487"/>
    </location>
</feature>
<dbReference type="GO" id="GO:0006508">
    <property type="term" value="P:proteolysis"/>
    <property type="evidence" value="ECO:0007669"/>
    <property type="project" value="InterPro"/>
</dbReference>
<dbReference type="SMART" id="SM00115">
    <property type="entry name" value="CASc"/>
    <property type="match status" value="1"/>
</dbReference>
<dbReference type="PANTHER" id="PTHR22576:SF41">
    <property type="entry name" value="CASPASE 14, APOPTOSIS-RELATED CYSTEINE PEPTIDASE"/>
    <property type="match status" value="1"/>
</dbReference>
<evidence type="ECO:0000313" key="5">
    <source>
        <dbReference type="EMBL" id="JAG13545.1"/>
    </source>
</evidence>
<evidence type="ECO:0000259" key="3">
    <source>
        <dbReference type="PROSITE" id="PS50207"/>
    </source>
</evidence>
<dbReference type="SUPFAM" id="SSF52129">
    <property type="entry name" value="Caspase-like"/>
    <property type="match status" value="1"/>
</dbReference>
<dbReference type="EMBL" id="GBHO01030059">
    <property type="protein sequence ID" value="JAG13545.1"/>
    <property type="molecule type" value="Transcribed_RNA"/>
</dbReference>
<dbReference type="EMBL" id="GBRD01011760">
    <property type="protein sequence ID" value="JAG54064.1"/>
    <property type="molecule type" value="Transcribed_RNA"/>
</dbReference>
<dbReference type="PROSITE" id="PS50207">
    <property type="entry name" value="CASPASE_P10"/>
    <property type="match status" value="1"/>
</dbReference>
<evidence type="ECO:0000256" key="1">
    <source>
        <dbReference type="ARBA" id="ARBA00010134"/>
    </source>
</evidence>
<evidence type="ECO:0000256" key="2">
    <source>
        <dbReference type="RuleBase" id="RU003971"/>
    </source>
</evidence>
<feature type="domain" description="Caspase family p20" evidence="4">
    <location>
        <begin position="226"/>
        <end position="373"/>
    </location>
</feature>
<dbReference type="AlphaFoldDB" id="A0A0A9X8X4"/>
<dbReference type="InterPro" id="IPR002138">
    <property type="entry name" value="Pept_C14_p10"/>
</dbReference>
<dbReference type="PRINTS" id="PR00376">
    <property type="entry name" value="IL1BCENZYME"/>
</dbReference>
<organism evidence="5">
    <name type="scientific">Lygus hesperus</name>
    <name type="common">Western plant bug</name>
    <dbReference type="NCBI Taxonomy" id="30085"/>
    <lineage>
        <taxon>Eukaryota</taxon>
        <taxon>Metazoa</taxon>
        <taxon>Ecdysozoa</taxon>
        <taxon>Arthropoda</taxon>
        <taxon>Hexapoda</taxon>
        <taxon>Insecta</taxon>
        <taxon>Pterygota</taxon>
        <taxon>Neoptera</taxon>
        <taxon>Paraneoptera</taxon>
        <taxon>Hemiptera</taxon>
        <taxon>Heteroptera</taxon>
        <taxon>Panheteroptera</taxon>
        <taxon>Cimicomorpha</taxon>
        <taxon>Miridae</taxon>
        <taxon>Mirini</taxon>
        <taxon>Lygus</taxon>
    </lineage>
</organism>
<gene>
    <name evidence="5" type="primary">CASP3_1</name>
    <name evidence="5" type="ORF">CM83_73111</name>
</gene>
<name>A0A0A9X8X4_LYGHE</name>
<comment type="similarity">
    <text evidence="1 2">Belongs to the peptidase C14A family.</text>
</comment>
<dbReference type="InterPro" id="IPR001309">
    <property type="entry name" value="Pept_C14_p20"/>
</dbReference>
<protein>
    <submittedName>
        <fullName evidence="5">Caspase-3</fullName>
    </submittedName>
</protein>
<dbReference type="Pfam" id="PF00656">
    <property type="entry name" value="Peptidase_C14"/>
    <property type="match status" value="1"/>
</dbReference>
<reference evidence="6" key="3">
    <citation type="submission" date="2014-09" db="EMBL/GenBank/DDBJ databases">
        <authorList>
            <person name="Magalhaes I.L.F."/>
            <person name="Oliveira U."/>
            <person name="Santos F.R."/>
            <person name="Vidigal T.H.D.A."/>
            <person name="Brescovit A.D."/>
            <person name="Santos A.J."/>
        </authorList>
    </citation>
    <scope>NUCLEOTIDE SEQUENCE</scope>
</reference>
<dbReference type="InterPro" id="IPR011600">
    <property type="entry name" value="Pept_C14_caspase"/>
</dbReference>